<organism evidence="2">
    <name type="scientific">marine sediment metagenome</name>
    <dbReference type="NCBI Taxonomy" id="412755"/>
    <lineage>
        <taxon>unclassified sequences</taxon>
        <taxon>metagenomes</taxon>
        <taxon>ecological metagenomes</taxon>
    </lineage>
</organism>
<comment type="caution">
    <text evidence="2">The sequence shown here is derived from an EMBL/GenBank/DDBJ whole genome shotgun (WGS) entry which is preliminary data.</text>
</comment>
<sequence>LEGGPPREPPSGRPPPPKGPRGPDPDDAQFRRIQDMAIKGEKPEITLIRRHEGAISTAQREAQVEVFEGNKLLRKAKMGQSFRGTVVPKAGQTAEFDELYRLLHSPSRVQSGELAVPGRLRPIYDRLRKLTDWEQAARLDFDPNMALAEDYFYRGWKPPEGMFKGGTPARGPLGRKPGFKMPRVDATYDEMRAAGFEPLYWNPVEQWRASRMMGVKYREQMRLVEDIKGLGLAEVHTGGPIPEGWRVPRVGAAFEGKPFAIVDEAGNARPMFTRRWIVPDTMADRLENIYGVAPRLGTVEVAGRAVNLAKVVDAITFLPKRAKLVASVFQHVDFLSRSHIGAWTGLVDALRAGKPVSAVMHLAKWPNSARKILQASVHPGYRQSLRRMALDTTPLVPERPGLTMKSVSEAGLSLQDVTILPTDIDKIAREIAQEAIAAKVLKAPPSALLGFERVHRQG</sequence>
<accession>A0A0F9CDA4</accession>
<protein>
    <submittedName>
        <fullName evidence="2">Uncharacterized protein</fullName>
    </submittedName>
</protein>
<reference evidence="2" key="1">
    <citation type="journal article" date="2015" name="Nature">
        <title>Complex archaea that bridge the gap between prokaryotes and eukaryotes.</title>
        <authorList>
            <person name="Spang A."/>
            <person name="Saw J.H."/>
            <person name="Jorgensen S.L."/>
            <person name="Zaremba-Niedzwiedzka K."/>
            <person name="Martijn J."/>
            <person name="Lind A.E."/>
            <person name="van Eijk R."/>
            <person name="Schleper C."/>
            <person name="Guy L."/>
            <person name="Ettema T.J."/>
        </authorList>
    </citation>
    <scope>NUCLEOTIDE SEQUENCE</scope>
</reference>
<feature type="non-terminal residue" evidence="2">
    <location>
        <position position="458"/>
    </location>
</feature>
<name>A0A0F9CDA4_9ZZZZ</name>
<evidence type="ECO:0000256" key="1">
    <source>
        <dbReference type="SAM" id="MobiDB-lite"/>
    </source>
</evidence>
<dbReference type="AlphaFoldDB" id="A0A0F9CDA4"/>
<evidence type="ECO:0000313" key="2">
    <source>
        <dbReference type="EMBL" id="KKL03666.1"/>
    </source>
</evidence>
<feature type="region of interest" description="Disordered" evidence="1">
    <location>
        <begin position="1"/>
        <end position="28"/>
    </location>
</feature>
<proteinExistence type="predicted"/>
<dbReference type="EMBL" id="LAZR01044839">
    <property type="protein sequence ID" value="KKL03666.1"/>
    <property type="molecule type" value="Genomic_DNA"/>
</dbReference>
<feature type="compositionally biased region" description="Pro residues" evidence="1">
    <location>
        <begin position="1"/>
        <end position="20"/>
    </location>
</feature>
<feature type="non-terminal residue" evidence="2">
    <location>
        <position position="1"/>
    </location>
</feature>
<gene>
    <name evidence="2" type="ORF">LCGC14_2623840</name>
</gene>